<dbReference type="RefSeq" id="WP_381204392.1">
    <property type="nucleotide sequence ID" value="NZ_JBHSPC010000006.1"/>
</dbReference>
<name>A0ABW0XJS3_9ACTN</name>
<accession>A0ABW0XJS3</accession>
<keyword evidence="3" id="KW-1185">Reference proteome</keyword>
<feature type="region of interest" description="Disordered" evidence="1">
    <location>
        <begin position="99"/>
        <end position="118"/>
    </location>
</feature>
<reference evidence="3" key="1">
    <citation type="journal article" date="2019" name="Int. J. Syst. Evol. Microbiol.">
        <title>The Global Catalogue of Microorganisms (GCM) 10K type strain sequencing project: providing services to taxonomists for standard genome sequencing and annotation.</title>
        <authorList>
            <consortium name="The Broad Institute Genomics Platform"/>
            <consortium name="The Broad Institute Genome Sequencing Center for Infectious Disease"/>
            <person name="Wu L."/>
            <person name="Ma J."/>
        </authorList>
    </citation>
    <scope>NUCLEOTIDE SEQUENCE [LARGE SCALE GENOMIC DNA]</scope>
    <source>
        <strain evidence="3">JCM 13852</strain>
    </source>
</reference>
<comment type="caution">
    <text evidence="2">The sequence shown here is derived from an EMBL/GenBank/DDBJ whole genome shotgun (WGS) entry which is preliminary data.</text>
</comment>
<evidence type="ECO:0000313" key="2">
    <source>
        <dbReference type="EMBL" id="MFC5668776.1"/>
    </source>
</evidence>
<dbReference type="EMBL" id="JBHSPC010000006">
    <property type="protein sequence ID" value="MFC5668776.1"/>
    <property type="molecule type" value="Genomic_DNA"/>
</dbReference>
<protein>
    <submittedName>
        <fullName evidence="2">Uncharacterized protein</fullName>
    </submittedName>
</protein>
<organism evidence="2 3">
    <name type="scientific">Streptomyces incanus</name>
    <dbReference type="NCBI Taxonomy" id="887453"/>
    <lineage>
        <taxon>Bacteria</taxon>
        <taxon>Bacillati</taxon>
        <taxon>Actinomycetota</taxon>
        <taxon>Actinomycetes</taxon>
        <taxon>Kitasatosporales</taxon>
        <taxon>Streptomycetaceae</taxon>
        <taxon>Streptomyces</taxon>
    </lineage>
</organism>
<proteinExistence type="predicted"/>
<evidence type="ECO:0000256" key="1">
    <source>
        <dbReference type="SAM" id="MobiDB-lite"/>
    </source>
</evidence>
<sequence length="118" mass="12744">MEAGAGGSGRPGPGETLACALHSEYVSARWDFRAREILGLRAYAQVAAGAVDRLTATATVLGSEDWQPLALVSYALQQGDAATARAVLRAADRPGFHRDRVRRRTSELDRELDREGHV</sequence>
<evidence type="ECO:0000313" key="3">
    <source>
        <dbReference type="Proteomes" id="UP001596183"/>
    </source>
</evidence>
<gene>
    <name evidence="2" type="ORF">ACFP2V_01205</name>
</gene>
<dbReference type="Proteomes" id="UP001596183">
    <property type="component" value="Unassembled WGS sequence"/>
</dbReference>